<dbReference type="EMBL" id="JAWJWE010000001">
    <property type="protein sequence ID" value="KAK6644304.1"/>
    <property type="molecule type" value="Genomic_DNA"/>
</dbReference>
<proteinExistence type="predicted"/>
<organism evidence="1 2">
    <name type="scientific">Polyplax serrata</name>
    <name type="common">Common mouse louse</name>
    <dbReference type="NCBI Taxonomy" id="468196"/>
    <lineage>
        <taxon>Eukaryota</taxon>
        <taxon>Metazoa</taxon>
        <taxon>Ecdysozoa</taxon>
        <taxon>Arthropoda</taxon>
        <taxon>Hexapoda</taxon>
        <taxon>Insecta</taxon>
        <taxon>Pterygota</taxon>
        <taxon>Neoptera</taxon>
        <taxon>Paraneoptera</taxon>
        <taxon>Psocodea</taxon>
        <taxon>Troctomorpha</taxon>
        <taxon>Phthiraptera</taxon>
        <taxon>Anoplura</taxon>
        <taxon>Polyplacidae</taxon>
        <taxon>Polyplax</taxon>
    </lineage>
</organism>
<comment type="caution">
    <text evidence="1">The sequence shown here is derived from an EMBL/GenBank/DDBJ whole genome shotgun (WGS) entry which is preliminary data.</text>
</comment>
<reference evidence="1 2" key="1">
    <citation type="submission" date="2023-10" db="EMBL/GenBank/DDBJ databases">
        <title>Genomes of two closely related lineages of the louse Polyplax serrata with different host specificities.</title>
        <authorList>
            <person name="Martinu J."/>
            <person name="Tarabai H."/>
            <person name="Stefka J."/>
            <person name="Hypsa V."/>
        </authorList>
    </citation>
    <scope>NUCLEOTIDE SEQUENCE [LARGE SCALE GENOMIC DNA]</scope>
    <source>
        <strain evidence="1">HR10_N</strain>
    </source>
</reference>
<protein>
    <submittedName>
        <fullName evidence="1">Uncharacterized protein</fullName>
    </submittedName>
</protein>
<gene>
    <name evidence="1" type="ORF">RUM43_000571</name>
</gene>
<dbReference type="Proteomes" id="UP001372834">
    <property type="component" value="Unassembled WGS sequence"/>
</dbReference>
<evidence type="ECO:0000313" key="1">
    <source>
        <dbReference type="EMBL" id="KAK6644304.1"/>
    </source>
</evidence>
<sequence length="249" mass="28830">MNIGSCGNYGNGNESYNSYPYDGYYQNYSNTGNDIGPYPTPPTESAHYQPPYYNCQSYYVRNDKVYQKNCDDLMFRKHYEGEGIITSDNGLSYTNLDSYQMYNNNNNKKSVKIDSKTEDKTNWYANEEIGQFIQCNGSEFENFNLHYIKDDFQTEVWGAGNHIVDELYTQTVQNQKNNRLQSVGNRCHDVGVGKTVPTYKWMQVKRNVPKPNGKIQTKSDFPCRVQIKYQTGNWKVNKSNTLVAILLKM</sequence>
<evidence type="ECO:0000313" key="2">
    <source>
        <dbReference type="Proteomes" id="UP001372834"/>
    </source>
</evidence>
<dbReference type="AlphaFoldDB" id="A0AAN8XNT2"/>
<accession>A0AAN8XNT2</accession>
<name>A0AAN8XNT2_POLSC</name>